<dbReference type="OrthoDB" id="2371919at2759"/>
<dbReference type="CDD" id="cd09275">
    <property type="entry name" value="RNase_HI_RT_DIRS1"/>
    <property type="match status" value="1"/>
</dbReference>
<protein>
    <submittedName>
        <fullName evidence="4">Putative Transposon Tf2-6 polyprotein</fullName>
    </submittedName>
</protein>
<evidence type="ECO:0000256" key="1">
    <source>
        <dbReference type="ARBA" id="ARBA00023172"/>
    </source>
</evidence>
<reference evidence="4 5" key="1">
    <citation type="submission" date="2019-03" db="EMBL/GenBank/DDBJ databases">
        <title>Single cell metagenomics reveals metabolic interactions within the superorganism composed of flagellate Streblomastix strix and complex community of Bacteroidetes bacteria on its surface.</title>
        <authorList>
            <person name="Treitli S.C."/>
            <person name="Kolisko M."/>
            <person name="Husnik F."/>
            <person name="Keeling P."/>
            <person name="Hampl V."/>
        </authorList>
    </citation>
    <scope>NUCLEOTIDE SEQUENCE [LARGE SCALE GENOMIC DNA]</scope>
    <source>
        <strain evidence="4">ST1C</strain>
    </source>
</reference>
<dbReference type="PANTHER" id="PTHR33050:SF7">
    <property type="entry name" value="RIBONUCLEASE H"/>
    <property type="match status" value="1"/>
</dbReference>
<dbReference type="GO" id="GO:0006310">
    <property type="term" value="P:DNA recombination"/>
    <property type="evidence" value="ECO:0007669"/>
    <property type="project" value="UniProtKB-KW"/>
</dbReference>
<dbReference type="InterPro" id="IPR011010">
    <property type="entry name" value="DNA_brk_join_enz"/>
</dbReference>
<comment type="caution">
    <text evidence="4">The sequence shown here is derived from an EMBL/GenBank/DDBJ whole genome shotgun (WGS) entry which is preliminary data.</text>
</comment>
<feature type="region of interest" description="Disordered" evidence="2">
    <location>
        <begin position="673"/>
        <end position="734"/>
    </location>
</feature>
<dbReference type="Gene3D" id="1.10.443.10">
    <property type="entry name" value="Intergrase catalytic core"/>
    <property type="match status" value="1"/>
</dbReference>
<keyword evidence="1" id="KW-0233">DNA recombination</keyword>
<proteinExistence type="predicted"/>
<dbReference type="SUPFAM" id="SSF56349">
    <property type="entry name" value="DNA breaking-rejoining enzymes"/>
    <property type="match status" value="1"/>
</dbReference>
<feature type="domain" description="Tyr recombinase" evidence="3">
    <location>
        <begin position="489"/>
        <end position="675"/>
    </location>
</feature>
<dbReference type="Gene3D" id="3.30.420.10">
    <property type="entry name" value="Ribonuclease H-like superfamily/Ribonuclease H"/>
    <property type="match status" value="1"/>
</dbReference>
<evidence type="ECO:0000256" key="2">
    <source>
        <dbReference type="SAM" id="MobiDB-lite"/>
    </source>
</evidence>
<dbReference type="EMBL" id="SNRW01001426">
    <property type="protein sequence ID" value="KAA6396444.1"/>
    <property type="molecule type" value="Genomic_DNA"/>
</dbReference>
<dbReference type="AlphaFoldDB" id="A0A5J4WNC5"/>
<dbReference type="Proteomes" id="UP000324800">
    <property type="component" value="Unassembled WGS sequence"/>
</dbReference>
<dbReference type="GO" id="GO:0003677">
    <property type="term" value="F:DNA binding"/>
    <property type="evidence" value="ECO:0007669"/>
    <property type="project" value="InterPro"/>
</dbReference>
<accession>A0A5J4WNC5</accession>
<dbReference type="InterPro" id="IPR043502">
    <property type="entry name" value="DNA/RNA_pol_sf"/>
</dbReference>
<dbReference type="PROSITE" id="PS51898">
    <property type="entry name" value="TYR_RECOMBINASE"/>
    <property type="match status" value="1"/>
</dbReference>
<dbReference type="SUPFAM" id="SSF56672">
    <property type="entry name" value="DNA/RNA polymerases"/>
    <property type="match status" value="1"/>
</dbReference>
<dbReference type="PANTHER" id="PTHR33050">
    <property type="entry name" value="REVERSE TRANSCRIPTASE DOMAIN-CONTAINING PROTEIN"/>
    <property type="match status" value="1"/>
</dbReference>
<evidence type="ECO:0000313" key="4">
    <source>
        <dbReference type="EMBL" id="KAA6396444.1"/>
    </source>
</evidence>
<name>A0A5J4WNC5_9EUKA</name>
<evidence type="ECO:0000259" key="3">
    <source>
        <dbReference type="PROSITE" id="PS51898"/>
    </source>
</evidence>
<feature type="compositionally biased region" description="Basic residues" evidence="2">
    <location>
        <begin position="717"/>
        <end position="734"/>
    </location>
</feature>
<feature type="compositionally biased region" description="Polar residues" evidence="2">
    <location>
        <begin position="695"/>
        <end position="706"/>
    </location>
</feature>
<dbReference type="InterPro" id="IPR013762">
    <property type="entry name" value="Integrase-like_cat_sf"/>
</dbReference>
<organism evidence="4 5">
    <name type="scientific">Streblomastix strix</name>
    <dbReference type="NCBI Taxonomy" id="222440"/>
    <lineage>
        <taxon>Eukaryota</taxon>
        <taxon>Metamonada</taxon>
        <taxon>Preaxostyla</taxon>
        <taxon>Oxymonadida</taxon>
        <taxon>Streblomastigidae</taxon>
        <taxon>Streblomastix</taxon>
    </lineage>
</organism>
<evidence type="ECO:0000313" key="5">
    <source>
        <dbReference type="Proteomes" id="UP000324800"/>
    </source>
</evidence>
<gene>
    <name evidence="4" type="ORF">EZS28_008030</name>
</gene>
<dbReference type="InterPro" id="IPR002104">
    <property type="entry name" value="Integrase_catalytic"/>
</dbReference>
<sequence>MTIQCTQDRQVELLKTLQLWKESISKAKLMRIKDLASMIGKLSFTRTQFRQASLHLRLLNSAKAKAQHRWGWESKAVFNKGMLKELNWWTLKLSSNNPTSLIVRKPDTLLTTDASQWMWGGVCRIKKQEEIFVHGKWSKAWHLTSSNQRELAAILCCLRRLEQDLMQQEVKTIKIQTDNTTTAFNLRRQAAAGPLAQMTTRILNWAEAKDIQLQTVYIPGASNSTADALSRLARSGDYSIAQVRAQQVMKKLGIQAQVDAFATRRNKVLKTYCSPRQDSRAIARDGLAIDWNEQIAWLHPPIPLIGRCLQKILEDKVQTAILITPDIRAQFWRPTLDRLTLQRVDLGPSHLILTPGKHMKQHGWILPPGNMIALVISQNQVKTKQERNYLESVQVIKWRRHAHGLTRFARYLEQQHVGIVQLLNLNTPHFFVSNWLSQIGQNESHSAVLEARTAINMLFDIIGMPLPQRLIQQVMKVHVRETAKVKGEEEIWHLDVLLNYIRLLAVDINLSSTVTRAACMASLIAFSNLRLSELYDANLLSISDQEVKLETMIWKGAQGRVQLILRQLKNDLSCPVFWILKWRKFCTYMTDFTRTPWGLISRDLCSKHIRELMRNAGIQGQIRVTQIRAAALTKLLSNGASKEETDRWSRHASTADTVRRFYDKTGNDKARKLLSSSFNSSISMDRGKEPRRGGSAQSPGYATPSSRGELASELPPKRHQSQPTLKKKRRQRRK</sequence>
<dbReference type="GO" id="GO:0015074">
    <property type="term" value="P:DNA integration"/>
    <property type="evidence" value="ECO:0007669"/>
    <property type="project" value="InterPro"/>
</dbReference>
<dbReference type="InterPro" id="IPR036397">
    <property type="entry name" value="RNaseH_sf"/>
</dbReference>
<dbReference type="InterPro" id="IPR052055">
    <property type="entry name" value="Hepadnavirus_pol/RT"/>
</dbReference>